<accession>A0ABV1TX76</accession>
<dbReference type="EMBL" id="JBEOZM010000073">
    <property type="protein sequence ID" value="MER6274655.1"/>
    <property type="molecule type" value="Genomic_DNA"/>
</dbReference>
<feature type="signal peptide" evidence="1">
    <location>
        <begin position="1"/>
        <end position="24"/>
    </location>
</feature>
<protein>
    <submittedName>
        <fullName evidence="2">Uncharacterized protein</fullName>
    </submittedName>
</protein>
<proteinExistence type="predicted"/>
<evidence type="ECO:0000313" key="2">
    <source>
        <dbReference type="EMBL" id="MER6274655.1"/>
    </source>
</evidence>
<sequence>MQKLARGIAIATASLTLATGALFAGGGSASAAVSPKGHCGPHAYDRLDRFYPWTWNRLTELRKVG</sequence>
<reference evidence="2 3" key="1">
    <citation type="submission" date="2024-06" db="EMBL/GenBank/DDBJ databases">
        <title>The Natural Products Discovery Center: Release of the First 8490 Sequenced Strains for Exploring Actinobacteria Biosynthetic Diversity.</title>
        <authorList>
            <person name="Kalkreuter E."/>
            <person name="Kautsar S.A."/>
            <person name="Yang D."/>
            <person name="Bader C.D."/>
            <person name="Teijaro C.N."/>
            <person name="Fluegel L."/>
            <person name="Davis C.M."/>
            <person name="Simpson J.R."/>
            <person name="Lauterbach L."/>
            <person name="Steele A.D."/>
            <person name="Gui C."/>
            <person name="Meng S."/>
            <person name="Li G."/>
            <person name="Viehrig K."/>
            <person name="Ye F."/>
            <person name="Su P."/>
            <person name="Kiefer A.F."/>
            <person name="Nichols A."/>
            <person name="Cepeda A.J."/>
            <person name="Yan W."/>
            <person name="Fan B."/>
            <person name="Jiang Y."/>
            <person name="Adhikari A."/>
            <person name="Zheng C.-J."/>
            <person name="Schuster L."/>
            <person name="Cowan T.M."/>
            <person name="Smanski M.J."/>
            <person name="Chevrette M.G."/>
            <person name="De Carvalho L.P.S."/>
            <person name="Shen B."/>
        </authorList>
    </citation>
    <scope>NUCLEOTIDE SEQUENCE [LARGE SCALE GENOMIC DNA]</scope>
    <source>
        <strain evidence="2 3">NPDC001694</strain>
    </source>
</reference>
<feature type="chain" id="PRO_5045610774" evidence="1">
    <location>
        <begin position="25"/>
        <end position="65"/>
    </location>
</feature>
<comment type="caution">
    <text evidence="2">The sequence shown here is derived from an EMBL/GenBank/DDBJ whole genome shotgun (WGS) entry which is preliminary data.</text>
</comment>
<evidence type="ECO:0000256" key="1">
    <source>
        <dbReference type="SAM" id="SignalP"/>
    </source>
</evidence>
<dbReference type="RefSeq" id="WP_351962852.1">
    <property type="nucleotide sequence ID" value="NZ_JBEOZM010000073.1"/>
</dbReference>
<keyword evidence="3" id="KW-1185">Reference proteome</keyword>
<organism evidence="2 3">
    <name type="scientific">Streptomyces sp. 900105755</name>
    <dbReference type="NCBI Taxonomy" id="3154389"/>
    <lineage>
        <taxon>Bacteria</taxon>
        <taxon>Bacillati</taxon>
        <taxon>Actinomycetota</taxon>
        <taxon>Actinomycetes</taxon>
        <taxon>Kitasatosporales</taxon>
        <taxon>Streptomycetaceae</taxon>
        <taxon>Streptomyces</taxon>
    </lineage>
</organism>
<gene>
    <name evidence="2" type="ORF">ABT211_46740</name>
</gene>
<name>A0ABV1TX76_9ACTN</name>
<evidence type="ECO:0000313" key="3">
    <source>
        <dbReference type="Proteomes" id="UP001490365"/>
    </source>
</evidence>
<dbReference type="Proteomes" id="UP001490365">
    <property type="component" value="Unassembled WGS sequence"/>
</dbReference>
<keyword evidence="1" id="KW-0732">Signal</keyword>